<evidence type="ECO:0000313" key="2">
    <source>
        <dbReference type="EMBL" id="AIQ57591.1"/>
    </source>
</evidence>
<dbReference type="SUPFAM" id="SSF81301">
    <property type="entry name" value="Nucleotidyltransferase"/>
    <property type="match status" value="1"/>
</dbReference>
<dbReference type="InterPro" id="IPR043519">
    <property type="entry name" value="NT_sf"/>
</dbReference>
<keyword evidence="3" id="KW-1185">Reference proteome</keyword>
<dbReference type="GO" id="GO:0016740">
    <property type="term" value="F:transferase activity"/>
    <property type="evidence" value="ECO:0007669"/>
    <property type="project" value="UniProtKB-KW"/>
</dbReference>
<dbReference type="Gene3D" id="3.30.460.10">
    <property type="entry name" value="Beta Polymerase, domain 2"/>
    <property type="match status" value="1"/>
</dbReference>
<protein>
    <submittedName>
        <fullName evidence="2">Nucleotidyltransferase</fullName>
    </submittedName>
</protein>
<feature type="domain" description="Polymerase beta nucleotidyltransferase" evidence="1">
    <location>
        <begin position="23"/>
        <end position="71"/>
    </location>
</feature>
<dbReference type="Proteomes" id="UP000029518">
    <property type="component" value="Chromosome"/>
</dbReference>
<dbReference type="HOGENOM" id="CLU_914799_0_0_9"/>
<dbReference type="InterPro" id="IPR041633">
    <property type="entry name" value="Polbeta"/>
</dbReference>
<evidence type="ECO:0000259" key="1">
    <source>
        <dbReference type="Pfam" id="PF18765"/>
    </source>
</evidence>
<organism evidence="2 3">
    <name type="scientific">Paenibacillus borealis</name>
    <dbReference type="NCBI Taxonomy" id="160799"/>
    <lineage>
        <taxon>Bacteria</taxon>
        <taxon>Bacillati</taxon>
        <taxon>Bacillota</taxon>
        <taxon>Bacilli</taxon>
        <taxon>Bacillales</taxon>
        <taxon>Paenibacillaceae</taxon>
        <taxon>Paenibacillus</taxon>
    </lineage>
</organism>
<reference evidence="2" key="1">
    <citation type="submission" date="2014-08" db="EMBL/GenBank/DDBJ databases">
        <title>Comparative genomics of the Paenibacillus odorifer group.</title>
        <authorList>
            <person name="den Bakker H.C."/>
            <person name="Tsai Y.-C.Y.-C."/>
            <person name="Martin N."/>
            <person name="Korlach J."/>
            <person name="Wiedmann M."/>
        </authorList>
    </citation>
    <scope>NUCLEOTIDE SEQUENCE [LARGE SCALE GENOMIC DNA]</scope>
    <source>
        <strain evidence="2">DSM 13188</strain>
    </source>
</reference>
<sequence>MSGQAELQNRYKGAVDSFVDRVKSDLNVIAVILCGSLAYDQVWEKSDIDMAIIVRDQPLQQNSYCLIEDGITINVHLHTRSMFKRGFEKMIGASIPQAYFAMGQIVYSADDSLYGYFEEFKKLGSNDIALSLLRDAGELISLFHKSRKWLTVRGDLLYAQFYLLKAADLIAKMEVCSQGEPPIRESILKILARKPEQLAPFYTDAMSRFMNEAEIGSAIEEMGRFIDGKLSILQRPVLDFLADGEIRTVTLFAKHFSMDSHYLVDILEYLADKGIIGKVSQTIRITPKSRPSVEEIGYMYIP</sequence>
<accession>A0A089L7X0</accession>
<dbReference type="EMBL" id="CP009285">
    <property type="protein sequence ID" value="AIQ57591.1"/>
    <property type="molecule type" value="Genomic_DNA"/>
</dbReference>
<name>A0A089L7X0_PAEBO</name>
<dbReference type="Pfam" id="PF18765">
    <property type="entry name" value="Polbeta"/>
    <property type="match status" value="1"/>
</dbReference>
<dbReference type="KEGG" id="pbd:PBOR_12100"/>
<dbReference type="AlphaFoldDB" id="A0A089L7X0"/>
<gene>
    <name evidence="2" type="ORF">PBOR_12100</name>
</gene>
<proteinExistence type="predicted"/>
<dbReference type="OrthoDB" id="2539715at2"/>
<evidence type="ECO:0000313" key="3">
    <source>
        <dbReference type="Proteomes" id="UP000029518"/>
    </source>
</evidence>